<dbReference type="EMBL" id="JAHCVJ010000001">
    <property type="protein sequence ID" value="MBT0662784.1"/>
    <property type="molecule type" value="Genomic_DNA"/>
</dbReference>
<accession>A0AAW4L415</accession>
<organism evidence="1 2">
    <name type="scientific">Geoanaerobacter pelophilus</name>
    <dbReference type="NCBI Taxonomy" id="60036"/>
    <lineage>
        <taxon>Bacteria</taxon>
        <taxon>Pseudomonadati</taxon>
        <taxon>Thermodesulfobacteriota</taxon>
        <taxon>Desulfuromonadia</taxon>
        <taxon>Geobacterales</taxon>
        <taxon>Geobacteraceae</taxon>
        <taxon>Geoanaerobacter</taxon>
    </lineage>
</organism>
<name>A0AAW4L415_9BACT</name>
<evidence type="ECO:0000313" key="1">
    <source>
        <dbReference type="EMBL" id="MBT0662784.1"/>
    </source>
</evidence>
<dbReference type="AlphaFoldDB" id="A0AAW4L415"/>
<dbReference type="Proteomes" id="UP000811899">
    <property type="component" value="Unassembled WGS sequence"/>
</dbReference>
<dbReference type="RefSeq" id="WP_214169581.1">
    <property type="nucleotide sequence ID" value="NZ_JAHCVJ010000001.1"/>
</dbReference>
<protein>
    <recommendedName>
        <fullName evidence="3">Type II secretion system protein PulP</fullName>
    </recommendedName>
</protein>
<sequence length="210" mass="22803">MNRQKALLALLLVLLVGASVTSYLRMPQQKSVATLKYTTGAIATPKKANNALPAPEEIRLRLDLLGQNNARFTGYKRNIFKPIFHEEQKALPLPLPPPPPKRQAPPITTPKAVPAVAPQIAEPTPVQRDMAAFTFLGFLKKGDKKTIFLSSNKEIFLAHKGDRLAGKYDVSTITDEALVITSPDGAEIIIPLVENKPLAAPGQSRGTVGR</sequence>
<gene>
    <name evidence="1" type="ORF">KI809_00570</name>
</gene>
<keyword evidence="2" id="KW-1185">Reference proteome</keyword>
<comment type="caution">
    <text evidence="1">The sequence shown here is derived from an EMBL/GenBank/DDBJ whole genome shotgun (WGS) entry which is preliminary data.</text>
</comment>
<evidence type="ECO:0008006" key="3">
    <source>
        <dbReference type="Google" id="ProtNLM"/>
    </source>
</evidence>
<evidence type="ECO:0000313" key="2">
    <source>
        <dbReference type="Proteomes" id="UP000811899"/>
    </source>
</evidence>
<proteinExistence type="predicted"/>
<reference evidence="1 2" key="1">
    <citation type="submission" date="2021-05" db="EMBL/GenBank/DDBJ databases">
        <title>The draft genome of Geobacter pelophilus DSM 12255.</title>
        <authorList>
            <person name="Xu Z."/>
            <person name="Masuda Y."/>
            <person name="Itoh H."/>
            <person name="Senoo K."/>
        </authorList>
    </citation>
    <scope>NUCLEOTIDE SEQUENCE [LARGE SCALE GENOMIC DNA]</scope>
    <source>
        <strain evidence="1 2">DSM 12255</strain>
    </source>
</reference>